<evidence type="ECO:0000313" key="2">
    <source>
        <dbReference type="EMBL" id="KQK09057.2"/>
    </source>
</evidence>
<accession>A0A0Q3KDK1</accession>
<reference evidence="2 3" key="1">
    <citation type="journal article" date="2010" name="Nature">
        <title>Genome sequencing and analysis of the model grass Brachypodium distachyon.</title>
        <authorList>
            <consortium name="International Brachypodium Initiative"/>
        </authorList>
    </citation>
    <scope>NUCLEOTIDE SEQUENCE [LARGE SCALE GENOMIC DNA]</scope>
    <source>
        <strain evidence="2 3">Bd21</strain>
    </source>
</reference>
<organism evidence="2">
    <name type="scientific">Brachypodium distachyon</name>
    <name type="common">Purple false brome</name>
    <name type="synonym">Trachynia distachya</name>
    <dbReference type="NCBI Taxonomy" id="15368"/>
    <lineage>
        <taxon>Eukaryota</taxon>
        <taxon>Viridiplantae</taxon>
        <taxon>Streptophyta</taxon>
        <taxon>Embryophyta</taxon>
        <taxon>Tracheophyta</taxon>
        <taxon>Spermatophyta</taxon>
        <taxon>Magnoliopsida</taxon>
        <taxon>Liliopsida</taxon>
        <taxon>Poales</taxon>
        <taxon>Poaceae</taxon>
        <taxon>BOP clade</taxon>
        <taxon>Pooideae</taxon>
        <taxon>Stipodae</taxon>
        <taxon>Brachypodieae</taxon>
        <taxon>Brachypodium</taxon>
    </lineage>
</organism>
<protein>
    <submittedName>
        <fullName evidence="2 3">Uncharacterized protein</fullName>
    </submittedName>
</protein>
<evidence type="ECO:0000313" key="3">
    <source>
        <dbReference type="EnsemblPlants" id="KQK09057"/>
    </source>
</evidence>
<evidence type="ECO:0000256" key="1">
    <source>
        <dbReference type="SAM" id="MobiDB-lite"/>
    </source>
</evidence>
<proteinExistence type="predicted"/>
<gene>
    <name evidence="2" type="ORF">BRADI_2g46043v3</name>
</gene>
<reference evidence="2" key="2">
    <citation type="submission" date="2017-06" db="EMBL/GenBank/DDBJ databases">
        <title>WGS assembly of Brachypodium distachyon.</title>
        <authorList>
            <consortium name="The International Brachypodium Initiative"/>
            <person name="Lucas S."/>
            <person name="Harmon-Smith M."/>
            <person name="Lail K."/>
            <person name="Tice H."/>
            <person name="Grimwood J."/>
            <person name="Bruce D."/>
            <person name="Barry K."/>
            <person name="Shu S."/>
            <person name="Lindquist E."/>
            <person name="Wang M."/>
            <person name="Pitluck S."/>
            <person name="Vogel J.P."/>
            <person name="Garvin D.F."/>
            <person name="Mockler T.C."/>
            <person name="Schmutz J."/>
            <person name="Rokhsar D."/>
            <person name="Bevan M.W."/>
        </authorList>
    </citation>
    <scope>NUCLEOTIDE SEQUENCE</scope>
    <source>
        <strain evidence="2">Bd21</strain>
    </source>
</reference>
<feature type="compositionally biased region" description="Basic residues" evidence="1">
    <location>
        <begin position="51"/>
        <end position="61"/>
    </location>
</feature>
<dbReference type="Gramene" id="KQK09057">
    <property type="protein sequence ID" value="KQK09057"/>
    <property type="gene ID" value="BRADI_2g46043v3"/>
</dbReference>
<name>A0A0Q3KDK1_BRADI</name>
<sequence>MTAEKYMSYCHRRIHSLLCYSIEQSSYSDQNQKHSKQRKITSPYFFTGTKRAARPQGRRLVRRGEPAREEDRRRMGGGRR</sequence>
<dbReference type="EMBL" id="CM000881">
    <property type="protein sequence ID" value="KQK09057.2"/>
    <property type="molecule type" value="Genomic_DNA"/>
</dbReference>
<evidence type="ECO:0000313" key="4">
    <source>
        <dbReference type="Proteomes" id="UP000008810"/>
    </source>
</evidence>
<dbReference type="AlphaFoldDB" id="A0A0Q3KDK1"/>
<dbReference type="EnsemblPlants" id="KQK09057">
    <property type="protein sequence ID" value="KQK09057"/>
    <property type="gene ID" value="BRADI_2g46043v3"/>
</dbReference>
<reference evidence="3" key="3">
    <citation type="submission" date="2018-08" db="UniProtKB">
        <authorList>
            <consortium name="EnsemblPlants"/>
        </authorList>
    </citation>
    <scope>IDENTIFICATION</scope>
    <source>
        <strain evidence="3">cv. Bd21</strain>
    </source>
</reference>
<keyword evidence="4" id="KW-1185">Reference proteome</keyword>
<dbReference type="InParanoid" id="A0A0Q3KDK1"/>
<dbReference type="Proteomes" id="UP000008810">
    <property type="component" value="Chromosome 2"/>
</dbReference>
<feature type="compositionally biased region" description="Basic and acidic residues" evidence="1">
    <location>
        <begin position="62"/>
        <end position="74"/>
    </location>
</feature>
<feature type="region of interest" description="Disordered" evidence="1">
    <location>
        <begin position="50"/>
        <end position="80"/>
    </location>
</feature>